<protein>
    <submittedName>
        <fullName evidence="1">Uncharacterized protein</fullName>
    </submittedName>
</protein>
<name>A0A7S9SUV5_9VIRU</name>
<proteinExistence type="predicted"/>
<reference evidence="1" key="1">
    <citation type="submission" date="2020-08" db="EMBL/GenBank/DDBJ databases">
        <title>Bridging the membrane lipid divide: bacteria of the FCB group superphylum have the potential to synthesize archaeal ether lipids.</title>
        <authorList>
            <person name="Villanueva L."/>
            <person name="von Meijenfeldt F.A.B."/>
            <person name="Westbye A.B."/>
            <person name="Yadav S."/>
            <person name="Hopmans E.C."/>
            <person name="Dutilh B.E."/>
            <person name="Sinninghe Damste J.S."/>
        </authorList>
    </citation>
    <scope>NUCLEOTIDE SEQUENCE</scope>
    <source>
        <strain evidence="1">NIOZ-UU157</strain>
    </source>
</reference>
<accession>A0A7S9SUV5</accession>
<evidence type="ECO:0000313" key="1">
    <source>
        <dbReference type="EMBL" id="QPI16461.1"/>
    </source>
</evidence>
<sequence>MASYKDIIPTFNPYIQQEPVEAMMKVGVYKQERYDEGIKKIQESIDNIAGLDVVRDVDKQYLQSKLNQLGGKLSTVAGGDFSNFQLVNSVNGMTNQIVKDPKVLSAVGSAARYRKALEAKEKIIQDGKGSDSNTFMFNRDADKWLNSTDINSEYNGMYRPYTDYNEKAREIVKALGSKETGYDVAFNEKGQLVDAITRVRIKGISSERIRTALKQGLSPDEYRQIQTDGVYKYSNTSPEQYVNDINSSYENTFNKYVTEIDRLSTLQNSASSPGEKQKLQKQIDDINNASESLKSEYESVSKGFEGGNVEGSQAQLYTMNWIEDTSNAYATESQIRSYHTNPMADMRLKRDKAKAEARSRAARLKETKRGNDIEQAKLNFMKDPYGPVPLPTDEASTSSSEIIARVETNRSKTENSLAQKQDNFVNKYKVDGAPMSQETFDQLVDKYKRKPNSVSWDQRIALDDYIKTDRDLAVQDNIIEQANGEADFIYDTQLNDRLKTVMGVDNINGYSPAEAVLKFREFTKRYLISGSPGATSPTTGVTSGGTASRLDNDRALADFQSNKISQNEFDLYKLWAASGGDRNFKDDYSSDTKSFINKLRVAGGQAAATAQEQKDNYVTKYYKENYLLGQSQAYRIPLGSAKEIDAFRPVLSSLAEVADRMDGGLPNYDGDSATIRDIAADLQTAMVYTNSDGEYQINISDKEGTNTTIPINEEIYSSIFGGRFEASPEVAMFDEMYLPKMLSTPTPLYRTTDDSGTEVLAKQPQSFYSTSLDGEYVTTPDNSFLSGPTDFPNVNYYTVSGNIVSDGNPKNTDKQFKLQLNIYDPIVDELVLKNFLLPAIMDKASLVPTLQQITDEAIWQLLNSTSKNMPNSILQQLEESSKEIE</sequence>
<gene>
    <name evidence="1" type="ORF">NIOZUU157_00359</name>
</gene>
<dbReference type="EMBL" id="MW030560">
    <property type="protein sequence ID" value="QPI16461.1"/>
    <property type="molecule type" value="Genomic_DNA"/>
</dbReference>
<organism evidence="1">
    <name type="scientific">Virus NIOZ-UU157</name>
    <dbReference type="NCBI Taxonomy" id="2763269"/>
    <lineage>
        <taxon>Viruses</taxon>
    </lineage>
</organism>